<comment type="caution">
    <text evidence="1">The sequence shown here is derived from an EMBL/GenBank/DDBJ whole genome shotgun (WGS) entry which is preliminary data.</text>
</comment>
<organism evidence="1 2">
    <name type="scientific">Streptomyces gelaticus</name>
    <dbReference type="NCBI Taxonomy" id="285446"/>
    <lineage>
        <taxon>Bacteria</taxon>
        <taxon>Bacillati</taxon>
        <taxon>Actinomycetota</taxon>
        <taxon>Actinomycetes</taxon>
        <taxon>Kitasatosporales</taxon>
        <taxon>Streptomycetaceae</taxon>
        <taxon>Streptomyces</taxon>
    </lineage>
</organism>
<evidence type="ECO:0000313" key="2">
    <source>
        <dbReference type="Proteomes" id="UP000660675"/>
    </source>
</evidence>
<protein>
    <submittedName>
        <fullName evidence="1">Uncharacterized protein</fullName>
    </submittedName>
</protein>
<accession>A0ABQ2W3U2</accession>
<keyword evidence="2" id="KW-1185">Reference proteome</keyword>
<sequence length="51" mass="5487">MRAPVLVHFGEVPVERTEGREGSASTITNAPHATALRNRRGFALTAECLVP</sequence>
<name>A0ABQ2W3U2_9ACTN</name>
<dbReference type="EMBL" id="BMTF01000019">
    <property type="protein sequence ID" value="GGV91576.1"/>
    <property type="molecule type" value="Genomic_DNA"/>
</dbReference>
<dbReference type="Proteomes" id="UP000660675">
    <property type="component" value="Unassembled WGS sequence"/>
</dbReference>
<evidence type="ECO:0000313" key="1">
    <source>
        <dbReference type="EMBL" id="GGV91576.1"/>
    </source>
</evidence>
<proteinExistence type="predicted"/>
<reference evidence="2" key="1">
    <citation type="journal article" date="2019" name="Int. J. Syst. Evol. Microbiol.">
        <title>The Global Catalogue of Microorganisms (GCM) 10K type strain sequencing project: providing services to taxonomists for standard genome sequencing and annotation.</title>
        <authorList>
            <consortium name="The Broad Institute Genomics Platform"/>
            <consortium name="The Broad Institute Genome Sequencing Center for Infectious Disease"/>
            <person name="Wu L."/>
            <person name="Ma J."/>
        </authorList>
    </citation>
    <scope>NUCLEOTIDE SEQUENCE [LARGE SCALE GENOMIC DNA]</scope>
    <source>
        <strain evidence="2">JCM 4376</strain>
    </source>
</reference>
<gene>
    <name evidence="1" type="ORF">GCM10015535_50210</name>
</gene>